<dbReference type="EMBL" id="LCIZ01000004">
    <property type="protein sequence ID" value="KKT67721.1"/>
    <property type="molecule type" value="Genomic_DNA"/>
</dbReference>
<accession>A0A0G1J7W6</accession>
<protein>
    <submittedName>
        <fullName evidence="1">Uncharacterized protein</fullName>
    </submittedName>
</protein>
<dbReference type="AlphaFoldDB" id="A0A0G1J7W6"/>
<sequence length="68" mass="7506">MNSFATIVYYTSNRENPDFENRITFRLLKTAKKLNMPLINVSQKPMPGFGKNICVGDVGVSNAGNPQG</sequence>
<organism evidence="1 2">
    <name type="scientific">Candidatus Curtissbacteria bacterium GW2011_GWC1_44_33</name>
    <dbReference type="NCBI Taxonomy" id="1618413"/>
    <lineage>
        <taxon>Bacteria</taxon>
        <taxon>Candidatus Curtissiibacteriota</taxon>
    </lineage>
</organism>
<gene>
    <name evidence="1" type="ORF">UW61_C0004G0012</name>
</gene>
<name>A0A0G1J7W6_9BACT</name>
<reference evidence="1 2" key="1">
    <citation type="journal article" date="2015" name="Nature">
        <title>rRNA introns, odd ribosomes, and small enigmatic genomes across a large radiation of phyla.</title>
        <authorList>
            <person name="Brown C.T."/>
            <person name="Hug L.A."/>
            <person name="Thomas B.C."/>
            <person name="Sharon I."/>
            <person name="Castelle C.J."/>
            <person name="Singh A."/>
            <person name="Wilkins M.J."/>
            <person name="Williams K.H."/>
            <person name="Banfield J.F."/>
        </authorList>
    </citation>
    <scope>NUCLEOTIDE SEQUENCE [LARGE SCALE GENOMIC DNA]</scope>
</reference>
<evidence type="ECO:0000313" key="2">
    <source>
        <dbReference type="Proteomes" id="UP000033901"/>
    </source>
</evidence>
<dbReference type="Proteomes" id="UP000033901">
    <property type="component" value="Unassembled WGS sequence"/>
</dbReference>
<comment type="caution">
    <text evidence="1">The sequence shown here is derived from an EMBL/GenBank/DDBJ whole genome shotgun (WGS) entry which is preliminary data.</text>
</comment>
<proteinExistence type="predicted"/>
<evidence type="ECO:0000313" key="1">
    <source>
        <dbReference type="EMBL" id="KKT67721.1"/>
    </source>
</evidence>